<dbReference type="Pfam" id="PF13657">
    <property type="entry name" value="Couple_hipA"/>
    <property type="match status" value="1"/>
</dbReference>
<evidence type="ECO:0000259" key="5">
    <source>
        <dbReference type="Pfam" id="PF13657"/>
    </source>
</evidence>
<keyword evidence="7" id="KW-1185">Reference proteome</keyword>
<dbReference type="EMBL" id="CP041730">
    <property type="protein sequence ID" value="QDQ26981.1"/>
    <property type="molecule type" value="Genomic_DNA"/>
</dbReference>
<dbReference type="AlphaFoldDB" id="A0A516SFP1"/>
<sequence>MAKAKPNRDEIEVYIDDDSLGRIRRVGTIYRDLHRTDSPISFQYDSDWIEAQDFTLDPRLALWKSEQHPPANNTSFGIFLDSAPDRWGRVLMERLEASRARKEGRAISNLQEMDFLLRVNDETRQGALRFRRVNGQYLDTGECSIPLVTQLAELQATCAKIESEGVEQLPEFEKLLAQLVAPGSSLGGARPKANFRERDLSLWIAKFPAKNDRYDVGAWEFVTHRLAHKAGIWVPPSYIAQFASNYRTFCVKRFDREGDSRRMYASAMTLLEKQDGEAASYLEMAQFIHEQGATGTIAADLAQLFRRVVFNVMVRNTDDHLRNHGFVRAANGWRLSKAFDMNPNRAKDSHAIALDDVSTDSELDLVMSTAEFYRLDARKAAAIVIEVAHVVGKWREEAKQVGLSAGELDTMGSIFQA</sequence>
<evidence type="ECO:0000256" key="3">
    <source>
        <dbReference type="ARBA" id="ARBA00022777"/>
    </source>
</evidence>
<proteinExistence type="inferred from homology"/>
<dbReference type="RefSeq" id="WP_144278374.1">
    <property type="nucleotide sequence ID" value="NZ_CP041730.1"/>
</dbReference>
<keyword evidence="3" id="KW-0418">Kinase</keyword>
<dbReference type="GO" id="GO:0004674">
    <property type="term" value="F:protein serine/threonine kinase activity"/>
    <property type="evidence" value="ECO:0007669"/>
    <property type="project" value="TreeGrafter"/>
</dbReference>
<dbReference type="PANTHER" id="PTHR37419:SF8">
    <property type="entry name" value="TOXIN YJJJ"/>
    <property type="match status" value="1"/>
</dbReference>
<dbReference type="Pfam" id="PF07804">
    <property type="entry name" value="HipA_C"/>
    <property type="match status" value="1"/>
</dbReference>
<evidence type="ECO:0000256" key="2">
    <source>
        <dbReference type="ARBA" id="ARBA00022679"/>
    </source>
</evidence>
<keyword evidence="2" id="KW-0808">Transferase</keyword>
<name>A0A516SFP1_9NEIS</name>
<feature type="domain" description="HipA N-terminal subdomain 1" evidence="5">
    <location>
        <begin position="25"/>
        <end position="122"/>
    </location>
</feature>
<dbReference type="KEGG" id="cari:FNU76_11750"/>
<dbReference type="GO" id="GO:0005829">
    <property type="term" value="C:cytosol"/>
    <property type="evidence" value="ECO:0007669"/>
    <property type="project" value="TreeGrafter"/>
</dbReference>
<dbReference type="InterPro" id="IPR052028">
    <property type="entry name" value="HipA_Ser/Thr_kinase"/>
</dbReference>
<reference evidence="7" key="1">
    <citation type="submission" date="2019-07" db="EMBL/GenBank/DDBJ databases">
        <title>Chitinimonas sp. nov., isolated from Ny-Alesund, arctica soil.</title>
        <authorList>
            <person name="Xu Q."/>
            <person name="Peng F."/>
        </authorList>
    </citation>
    <scope>NUCLEOTIDE SEQUENCE [LARGE SCALE GENOMIC DNA]</scope>
    <source>
        <strain evidence="7">R3-44</strain>
    </source>
</reference>
<protein>
    <submittedName>
        <fullName evidence="6">Type II toxin-antitoxin system HipA family toxin</fullName>
    </submittedName>
</protein>
<feature type="domain" description="HipA-like C-terminal" evidence="4">
    <location>
        <begin position="184"/>
        <end position="394"/>
    </location>
</feature>
<dbReference type="Proteomes" id="UP000317550">
    <property type="component" value="Chromosome"/>
</dbReference>
<dbReference type="PANTHER" id="PTHR37419">
    <property type="entry name" value="SERINE/THREONINE-PROTEIN KINASE TOXIN HIPA"/>
    <property type="match status" value="1"/>
</dbReference>
<evidence type="ECO:0000313" key="6">
    <source>
        <dbReference type="EMBL" id="QDQ26981.1"/>
    </source>
</evidence>
<accession>A0A516SFP1</accession>
<organism evidence="6 7">
    <name type="scientific">Chitinimonas arctica</name>
    <dbReference type="NCBI Taxonomy" id="2594795"/>
    <lineage>
        <taxon>Bacteria</taxon>
        <taxon>Pseudomonadati</taxon>
        <taxon>Pseudomonadota</taxon>
        <taxon>Betaproteobacteria</taxon>
        <taxon>Neisseriales</taxon>
        <taxon>Chitinibacteraceae</taxon>
        <taxon>Chitinimonas</taxon>
    </lineage>
</organism>
<comment type="similarity">
    <text evidence="1">Belongs to the HipA Ser/Thr kinase family.</text>
</comment>
<gene>
    <name evidence="6" type="ORF">FNU76_11750</name>
</gene>
<dbReference type="OrthoDB" id="3182374at2"/>
<evidence type="ECO:0000256" key="1">
    <source>
        <dbReference type="ARBA" id="ARBA00010164"/>
    </source>
</evidence>
<dbReference type="InterPro" id="IPR012893">
    <property type="entry name" value="HipA-like_C"/>
</dbReference>
<evidence type="ECO:0000259" key="4">
    <source>
        <dbReference type="Pfam" id="PF07804"/>
    </source>
</evidence>
<dbReference type="InterPro" id="IPR017508">
    <property type="entry name" value="HipA_N1"/>
</dbReference>
<evidence type="ECO:0000313" key="7">
    <source>
        <dbReference type="Proteomes" id="UP000317550"/>
    </source>
</evidence>